<name>A0ACC0GS57_9ERIC</name>
<accession>A0ACC0GS57</accession>
<keyword evidence="2" id="KW-1185">Reference proteome</keyword>
<evidence type="ECO:0000313" key="2">
    <source>
        <dbReference type="Proteomes" id="UP001060215"/>
    </source>
</evidence>
<gene>
    <name evidence="1" type="ORF">LOK49_LG08G00022</name>
</gene>
<sequence>MGGCLCSGGAGGSNNKKKNQSNPPAAAAAAAANVISVNGDLHRYAVPVTVSQVLLMEMENPTTTTTTTTPSSSSSSSSSTWTPKFFMCNSDRLYYDDYIQALDAEDQLEANQIYFVLPSSRLQYQLTSSDMAALAVKASLALLHNTNTNTNTNTTSSSSSSSSSSSNFKASFLRPHLCCCRLRHNKTSQISPVLFVQVNNNNEGACFSESDHYKPPKGSQSQSQQQGGDGDGDGVWRSGSVKRRLQRYSSRRVQMAVRSFRIRLTTIYEGSVLQFS</sequence>
<dbReference type="EMBL" id="CM045766">
    <property type="protein sequence ID" value="KAI8003526.1"/>
    <property type="molecule type" value="Genomic_DNA"/>
</dbReference>
<protein>
    <submittedName>
        <fullName evidence="1">Uncharacterized protein</fullName>
    </submittedName>
</protein>
<comment type="caution">
    <text evidence="1">The sequence shown here is derived from an EMBL/GenBank/DDBJ whole genome shotgun (WGS) entry which is preliminary data.</text>
</comment>
<proteinExistence type="predicted"/>
<dbReference type="Proteomes" id="UP001060215">
    <property type="component" value="Chromosome 9"/>
</dbReference>
<evidence type="ECO:0000313" key="1">
    <source>
        <dbReference type="EMBL" id="KAI8003526.1"/>
    </source>
</evidence>
<reference evidence="1 2" key="1">
    <citation type="journal article" date="2022" name="Plant J.">
        <title>Chromosome-level genome of Camellia lanceoleosa provides a valuable resource for understanding genome evolution and self-incompatibility.</title>
        <authorList>
            <person name="Gong W."/>
            <person name="Xiao S."/>
            <person name="Wang L."/>
            <person name="Liao Z."/>
            <person name="Chang Y."/>
            <person name="Mo W."/>
            <person name="Hu G."/>
            <person name="Li W."/>
            <person name="Zhao G."/>
            <person name="Zhu H."/>
            <person name="Hu X."/>
            <person name="Ji K."/>
            <person name="Xiang X."/>
            <person name="Song Q."/>
            <person name="Yuan D."/>
            <person name="Jin S."/>
            <person name="Zhang L."/>
        </authorList>
    </citation>
    <scope>NUCLEOTIDE SEQUENCE [LARGE SCALE GENOMIC DNA]</scope>
    <source>
        <strain evidence="1">SQ_2022a</strain>
    </source>
</reference>
<organism evidence="1 2">
    <name type="scientific">Camellia lanceoleosa</name>
    <dbReference type="NCBI Taxonomy" id="1840588"/>
    <lineage>
        <taxon>Eukaryota</taxon>
        <taxon>Viridiplantae</taxon>
        <taxon>Streptophyta</taxon>
        <taxon>Embryophyta</taxon>
        <taxon>Tracheophyta</taxon>
        <taxon>Spermatophyta</taxon>
        <taxon>Magnoliopsida</taxon>
        <taxon>eudicotyledons</taxon>
        <taxon>Gunneridae</taxon>
        <taxon>Pentapetalae</taxon>
        <taxon>asterids</taxon>
        <taxon>Ericales</taxon>
        <taxon>Theaceae</taxon>
        <taxon>Camellia</taxon>
    </lineage>
</organism>